<dbReference type="PANTHER" id="PTHR47254">
    <property type="entry name" value="CELL WALL MANNOPROTEIN CIS3-RELATED"/>
    <property type="match status" value="1"/>
</dbReference>
<organism evidence="8 9">
    <name type="scientific">Ascobolus immersus RN42</name>
    <dbReference type="NCBI Taxonomy" id="1160509"/>
    <lineage>
        <taxon>Eukaryota</taxon>
        <taxon>Fungi</taxon>
        <taxon>Dikarya</taxon>
        <taxon>Ascomycota</taxon>
        <taxon>Pezizomycotina</taxon>
        <taxon>Pezizomycetes</taxon>
        <taxon>Pezizales</taxon>
        <taxon>Ascobolaceae</taxon>
        <taxon>Ascobolus</taxon>
    </lineage>
</organism>
<dbReference type="PANTHER" id="PTHR47254:SF1">
    <property type="entry name" value="CELL WALL MANNOPROTEIN CIS3-RELATED"/>
    <property type="match status" value="1"/>
</dbReference>
<dbReference type="AlphaFoldDB" id="A0A3N4HAT4"/>
<comment type="similarity">
    <text evidence="5">Belongs to the PIR protein family.</text>
</comment>
<evidence type="ECO:0000256" key="5">
    <source>
        <dbReference type="ARBA" id="ARBA00038219"/>
    </source>
</evidence>
<evidence type="ECO:0000256" key="6">
    <source>
        <dbReference type="SAM" id="SignalP"/>
    </source>
</evidence>
<evidence type="ECO:0000256" key="1">
    <source>
        <dbReference type="ARBA" id="ARBA00004191"/>
    </source>
</evidence>
<evidence type="ECO:0000313" key="9">
    <source>
        <dbReference type="Proteomes" id="UP000275078"/>
    </source>
</evidence>
<dbReference type="Proteomes" id="UP000275078">
    <property type="component" value="Unassembled WGS sequence"/>
</dbReference>
<dbReference type="GO" id="GO:0031505">
    <property type="term" value="P:fungal-type cell wall organization"/>
    <property type="evidence" value="ECO:0007669"/>
    <property type="project" value="TreeGrafter"/>
</dbReference>
<feature type="domain" description="Cell wall mannoprotein PIR1-like C-terminal" evidence="7">
    <location>
        <begin position="44"/>
        <end position="104"/>
    </location>
</feature>
<feature type="signal peptide" evidence="6">
    <location>
        <begin position="1"/>
        <end position="21"/>
    </location>
</feature>
<dbReference type="InterPro" id="IPR051153">
    <property type="entry name" value="Yeast_CWMannoprotein_PIR"/>
</dbReference>
<evidence type="ECO:0000256" key="2">
    <source>
        <dbReference type="ARBA" id="ARBA00022512"/>
    </source>
</evidence>
<sequence length="110" mass="12219">MFSSIINTAIPFALFAVLASAAVPQGVDPYTLPRNEVHLQLKDGKLIDQEGRTGYIASNHQFQFDDPPQHGFLIDRGFSLCDDGRLALNGSQEFWRCKSSNCRNSQTQST</sequence>
<keyword evidence="3" id="KW-0964">Secreted</keyword>
<feature type="chain" id="PRO_5018183661" description="Cell wall mannoprotein PIR1-like C-terminal domain-containing protein" evidence="6">
    <location>
        <begin position="22"/>
        <end position="110"/>
    </location>
</feature>
<evidence type="ECO:0000313" key="8">
    <source>
        <dbReference type="EMBL" id="RPA71625.1"/>
    </source>
</evidence>
<dbReference type="GO" id="GO:0009277">
    <property type="term" value="C:fungal-type cell wall"/>
    <property type="evidence" value="ECO:0007669"/>
    <property type="project" value="TreeGrafter"/>
</dbReference>
<dbReference type="Pfam" id="PF22799">
    <property type="entry name" value="PIR1-like_C"/>
    <property type="match status" value="1"/>
</dbReference>
<evidence type="ECO:0000256" key="3">
    <source>
        <dbReference type="ARBA" id="ARBA00022525"/>
    </source>
</evidence>
<accession>A0A3N4HAT4</accession>
<evidence type="ECO:0000256" key="4">
    <source>
        <dbReference type="ARBA" id="ARBA00022729"/>
    </source>
</evidence>
<keyword evidence="2" id="KW-0134">Cell wall</keyword>
<comment type="subcellular location">
    <subcellularLocation>
        <location evidence="1">Secreted</location>
        <location evidence="1">Cell wall</location>
    </subcellularLocation>
</comment>
<dbReference type="STRING" id="1160509.A0A3N4HAT4"/>
<dbReference type="EMBL" id="ML119912">
    <property type="protein sequence ID" value="RPA71625.1"/>
    <property type="molecule type" value="Genomic_DNA"/>
</dbReference>
<dbReference type="OrthoDB" id="5415592at2759"/>
<gene>
    <name evidence="8" type="ORF">BJ508DRAFT_419857</name>
</gene>
<proteinExistence type="inferred from homology"/>
<name>A0A3N4HAT4_ASCIM</name>
<keyword evidence="9" id="KW-1185">Reference proteome</keyword>
<dbReference type="GO" id="GO:0005199">
    <property type="term" value="F:structural constituent of cell wall"/>
    <property type="evidence" value="ECO:0007669"/>
    <property type="project" value="TreeGrafter"/>
</dbReference>
<keyword evidence="4 6" id="KW-0732">Signal</keyword>
<protein>
    <recommendedName>
        <fullName evidence="7">Cell wall mannoprotein PIR1-like C-terminal domain-containing protein</fullName>
    </recommendedName>
</protein>
<evidence type="ECO:0000259" key="7">
    <source>
        <dbReference type="Pfam" id="PF22799"/>
    </source>
</evidence>
<dbReference type="InterPro" id="IPR054508">
    <property type="entry name" value="PIR1-like_C"/>
</dbReference>
<reference evidence="8 9" key="1">
    <citation type="journal article" date="2018" name="Nat. Ecol. Evol.">
        <title>Pezizomycetes genomes reveal the molecular basis of ectomycorrhizal truffle lifestyle.</title>
        <authorList>
            <person name="Murat C."/>
            <person name="Payen T."/>
            <person name="Noel B."/>
            <person name="Kuo A."/>
            <person name="Morin E."/>
            <person name="Chen J."/>
            <person name="Kohler A."/>
            <person name="Krizsan K."/>
            <person name="Balestrini R."/>
            <person name="Da Silva C."/>
            <person name="Montanini B."/>
            <person name="Hainaut M."/>
            <person name="Levati E."/>
            <person name="Barry K.W."/>
            <person name="Belfiori B."/>
            <person name="Cichocki N."/>
            <person name="Clum A."/>
            <person name="Dockter R.B."/>
            <person name="Fauchery L."/>
            <person name="Guy J."/>
            <person name="Iotti M."/>
            <person name="Le Tacon F."/>
            <person name="Lindquist E.A."/>
            <person name="Lipzen A."/>
            <person name="Malagnac F."/>
            <person name="Mello A."/>
            <person name="Molinier V."/>
            <person name="Miyauchi S."/>
            <person name="Poulain J."/>
            <person name="Riccioni C."/>
            <person name="Rubini A."/>
            <person name="Sitrit Y."/>
            <person name="Splivallo R."/>
            <person name="Traeger S."/>
            <person name="Wang M."/>
            <person name="Zifcakova L."/>
            <person name="Wipf D."/>
            <person name="Zambonelli A."/>
            <person name="Paolocci F."/>
            <person name="Nowrousian M."/>
            <person name="Ottonello S."/>
            <person name="Baldrian P."/>
            <person name="Spatafora J.W."/>
            <person name="Henrissat B."/>
            <person name="Nagy L.G."/>
            <person name="Aury J.M."/>
            <person name="Wincker P."/>
            <person name="Grigoriev I.V."/>
            <person name="Bonfante P."/>
            <person name="Martin F.M."/>
        </authorList>
    </citation>
    <scope>NUCLEOTIDE SEQUENCE [LARGE SCALE GENOMIC DNA]</scope>
    <source>
        <strain evidence="8 9">RN42</strain>
    </source>
</reference>